<evidence type="ECO:0000313" key="1">
    <source>
        <dbReference type="EMBL" id="GAA0727676.1"/>
    </source>
</evidence>
<protein>
    <submittedName>
        <fullName evidence="1">Alginate export family protein</fullName>
    </submittedName>
</protein>
<evidence type="ECO:0000313" key="2">
    <source>
        <dbReference type="Proteomes" id="UP001501758"/>
    </source>
</evidence>
<dbReference type="EMBL" id="BAAAGE010000003">
    <property type="protein sequence ID" value="GAA0727676.1"/>
    <property type="molecule type" value="Genomic_DNA"/>
</dbReference>
<gene>
    <name evidence="1" type="ORF">GCM10009430_36000</name>
</gene>
<dbReference type="Proteomes" id="UP001501758">
    <property type="component" value="Unassembled WGS sequence"/>
</dbReference>
<reference evidence="2" key="1">
    <citation type="journal article" date="2019" name="Int. J. Syst. Evol. Microbiol.">
        <title>The Global Catalogue of Microorganisms (GCM) 10K type strain sequencing project: providing services to taxonomists for standard genome sequencing and annotation.</title>
        <authorList>
            <consortium name="The Broad Institute Genomics Platform"/>
            <consortium name="The Broad Institute Genome Sequencing Center for Infectious Disease"/>
            <person name="Wu L."/>
            <person name="Ma J."/>
        </authorList>
    </citation>
    <scope>NUCLEOTIDE SEQUENCE [LARGE SCALE GENOMIC DNA]</scope>
    <source>
        <strain evidence="2">JCM 15974</strain>
    </source>
</reference>
<dbReference type="RefSeq" id="WP_343913646.1">
    <property type="nucleotide sequence ID" value="NZ_BAAAGE010000003.1"/>
</dbReference>
<proteinExistence type="predicted"/>
<comment type="caution">
    <text evidence="1">The sequence shown here is derived from an EMBL/GenBank/DDBJ whole genome shotgun (WGS) entry which is preliminary data.</text>
</comment>
<organism evidence="1 2">
    <name type="scientific">Aquimarina litoralis</name>
    <dbReference type="NCBI Taxonomy" id="584605"/>
    <lineage>
        <taxon>Bacteria</taxon>
        <taxon>Pseudomonadati</taxon>
        <taxon>Bacteroidota</taxon>
        <taxon>Flavobacteriia</taxon>
        <taxon>Flavobacteriales</taxon>
        <taxon>Flavobacteriaceae</taxon>
        <taxon>Aquimarina</taxon>
    </lineage>
</organism>
<sequence length="435" mass="48251">MKNKLFFTILLTVMVFKGEAQELSVDAMVRPRFEYRHGFQDVAPEDVEGSAFVSQRSALLVKYSDSKITTFLDLQGTSVWGDRPQLSTADDQGNGGFRVNRAWALLSLGGGWSTKVGRQFLSYDDQRILGALGWADQQRTHDAALIRYKNSSLKLDVGFAFNQNGISNFGNVFQPSGAGQPVFQYKSLQFLHLNNKFSESFSGSFLFLNNQFQALDGTGAAIDRFISRHTTGVYSKYKKGAFGLDGSFYYQFGDFTETVSIGAYQAMLNLTYKPGKTLFGIGAEILSGNDPDTADKTEAFFPLFGTNHKFNGFQDFFYVGRHANNGGLLDLNVKAVFKLGEKSTLLTKAHYFSGLEDAAFNGTPYEASSYGTSVDLVFTQKITSYAKLNIGYSQSFLNDDFANARAGGEADSIQNWGWVMLTVNPNLFKWNKSKE</sequence>
<keyword evidence="2" id="KW-1185">Reference proteome</keyword>
<name>A0ABP3UCV9_9FLAO</name>
<accession>A0ABP3UCV9</accession>